<proteinExistence type="predicted"/>
<organism evidence="2 3">
    <name type="scientific">Catenaria anguillulae PL171</name>
    <dbReference type="NCBI Taxonomy" id="765915"/>
    <lineage>
        <taxon>Eukaryota</taxon>
        <taxon>Fungi</taxon>
        <taxon>Fungi incertae sedis</taxon>
        <taxon>Blastocladiomycota</taxon>
        <taxon>Blastocladiomycetes</taxon>
        <taxon>Blastocladiales</taxon>
        <taxon>Catenariaceae</taxon>
        <taxon>Catenaria</taxon>
    </lineage>
</organism>
<reference evidence="2 3" key="1">
    <citation type="submission" date="2016-07" db="EMBL/GenBank/DDBJ databases">
        <title>Pervasive Adenine N6-methylation of Active Genes in Fungi.</title>
        <authorList>
            <consortium name="DOE Joint Genome Institute"/>
            <person name="Mondo S.J."/>
            <person name="Dannebaum R.O."/>
            <person name="Kuo R.C."/>
            <person name="Labutti K."/>
            <person name="Haridas S."/>
            <person name="Kuo A."/>
            <person name="Salamov A."/>
            <person name="Ahrendt S.R."/>
            <person name="Lipzen A."/>
            <person name="Sullivan W."/>
            <person name="Andreopoulos W.B."/>
            <person name="Clum A."/>
            <person name="Lindquist E."/>
            <person name="Daum C."/>
            <person name="Ramamoorthy G.K."/>
            <person name="Gryganskyi A."/>
            <person name="Culley D."/>
            <person name="Magnuson J.K."/>
            <person name="James T.Y."/>
            <person name="O'Malley M.A."/>
            <person name="Stajich J.E."/>
            <person name="Spatafora J.W."/>
            <person name="Visel A."/>
            <person name="Grigoriev I.V."/>
        </authorList>
    </citation>
    <scope>NUCLEOTIDE SEQUENCE [LARGE SCALE GENOMIC DNA]</scope>
    <source>
        <strain evidence="2 3">PL171</strain>
    </source>
</reference>
<feature type="compositionally biased region" description="Basic and acidic residues" evidence="1">
    <location>
        <begin position="22"/>
        <end position="53"/>
    </location>
</feature>
<feature type="region of interest" description="Disordered" evidence="1">
    <location>
        <begin position="1"/>
        <end position="84"/>
    </location>
</feature>
<evidence type="ECO:0000256" key="1">
    <source>
        <dbReference type="SAM" id="MobiDB-lite"/>
    </source>
</evidence>
<evidence type="ECO:0000313" key="2">
    <source>
        <dbReference type="EMBL" id="ORZ36402.1"/>
    </source>
</evidence>
<evidence type="ECO:0000313" key="3">
    <source>
        <dbReference type="Proteomes" id="UP000193411"/>
    </source>
</evidence>
<name>A0A1Y2HTD8_9FUNG</name>
<dbReference type="AlphaFoldDB" id="A0A1Y2HTD8"/>
<dbReference type="EMBL" id="MCFL01000017">
    <property type="protein sequence ID" value="ORZ36402.1"/>
    <property type="molecule type" value="Genomic_DNA"/>
</dbReference>
<accession>A0A1Y2HTD8</accession>
<feature type="compositionally biased region" description="Basic and acidic residues" evidence="1">
    <location>
        <begin position="1"/>
        <end position="11"/>
    </location>
</feature>
<gene>
    <name evidence="2" type="ORF">BCR44DRAFT_1432618</name>
</gene>
<protein>
    <submittedName>
        <fullName evidence="2">Uncharacterized protein</fullName>
    </submittedName>
</protein>
<sequence length="109" mass="12493">MRRRRAADSKLRQGRARANTVETHEQNRQERNVEDGHDHGIEHAKHPQQRDGDLVAMHEPNDHANESGRDEHDQDGNGVDDRKQRVGVWLHVHVQDGFDSFGHGRVQGT</sequence>
<comment type="caution">
    <text evidence="2">The sequence shown here is derived from an EMBL/GenBank/DDBJ whole genome shotgun (WGS) entry which is preliminary data.</text>
</comment>
<keyword evidence="3" id="KW-1185">Reference proteome</keyword>
<feature type="compositionally biased region" description="Basic and acidic residues" evidence="1">
    <location>
        <begin position="59"/>
        <end position="84"/>
    </location>
</feature>
<dbReference type="Proteomes" id="UP000193411">
    <property type="component" value="Unassembled WGS sequence"/>
</dbReference>